<sequence length="138" mass="15974">MQSLKFLIREFLYFGPRKNQISFTISRTSEAVSDANKTIQLSPLLAKAYLRKGTAFIKLEEYQTAKVALQIGASFAPDDSRFTKLIQDCDRYIAEESKDSTDKCRVLVLSTKVEIRMWVEIRYFNSCSERCQKRSESH</sequence>
<dbReference type="GO" id="GO:0051087">
    <property type="term" value="F:protein-folding chaperone binding"/>
    <property type="evidence" value="ECO:0007669"/>
    <property type="project" value="InterPro"/>
</dbReference>
<dbReference type="Gene3D" id="1.25.40.10">
    <property type="entry name" value="Tetratricopeptide repeat domain"/>
    <property type="match status" value="1"/>
</dbReference>
<dbReference type="SUPFAM" id="SSF48452">
    <property type="entry name" value="TPR-like"/>
    <property type="match status" value="1"/>
</dbReference>
<dbReference type="EMBL" id="CP031001">
    <property type="protein sequence ID" value="QHN79786.1"/>
    <property type="molecule type" value="Genomic_DNA"/>
</dbReference>
<gene>
    <name evidence="1" type="ORF">DS421_19g672930</name>
</gene>
<accession>A0A6B9VCZ4</accession>
<proteinExistence type="predicted"/>
<dbReference type="InterPro" id="IPR044563">
    <property type="entry name" value="Sgt1-like"/>
</dbReference>
<organism evidence="1 2">
    <name type="scientific">Arachis hypogaea</name>
    <name type="common">Peanut</name>
    <dbReference type="NCBI Taxonomy" id="3818"/>
    <lineage>
        <taxon>Eukaryota</taxon>
        <taxon>Viridiplantae</taxon>
        <taxon>Streptophyta</taxon>
        <taxon>Embryophyta</taxon>
        <taxon>Tracheophyta</taxon>
        <taxon>Spermatophyta</taxon>
        <taxon>Magnoliopsida</taxon>
        <taxon>eudicotyledons</taxon>
        <taxon>Gunneridae</taxon>
        <taxon>Pentapetalae</taxon>
        <taxon>rosids</taxon>
        <taxon>fabids</taxon>
        <taxon>Fabales</taxon>
        <taxon>Fabaceae</taxon>
        <taxon>Papilionoideae</taxon>
        <taxon>50 kb inversion clade</taxon>
        <taxon>dalbergioids sensu lato</taxon>
        <taxon>Dalbergieae</taxon>
        <taxon>Pterocarpus clade</taxon>
        <taxon>Arachis</taxon>
    </lineage>
</organism>
<evidence type="ECO:0000313" key="2">
    <source>
        <dbReference type="Proteomes" id="UP000464620"/>
    </source>
</evidence>
<dbReference type="AlphaFoldDB" id="A0A6B9VCZ4"/>
<dbReference type="InterPro" id="IPR011990">
    <property type="entry name" value="TPR-like_helical_dom_sf"/>
</dbReference>
<evidence type="ECO:0000313" key="1">
    <source>
        <dbReference type="EMBL" id="QHN79786.1"/>
    </source>
</evidence>
<reference evidence="1 2" key="1">
    <citation type="submission" date="2020-01" db="EMBL/GenBank/DDBJ databases">
        <title>Genome sequence of Arachis hypogaea, cultivar Shitouqi.</title>
        <authorList>
            <person name="Zhuang W."/>
            <person name="Chen H."/>
            <person name="Varshney R."/>
            <person name="Wang D."/>
            <person name="Ming R."/>
        </authorList>
    </citation>
    <scope>NUCLEOTIDE SEQUENCE [LARGE SCALE GENOMIC DNA]</scope>
    <source>
        <tissue evidence="1">Young leaf</tissue>
    </source>
</reference>
<name>A0A6B9VCZ4_ARAHY</name>
<dbReference type="Proteomes" id="UP000464620">
    <property type="component" value="Chromosome B09"/>
</dbReference>
<dbReference type="PANTHER" id="PTHR45862">
    <property type="entry name" value="PROTEIN SGT1 HOMOLOG"/>
    <property type="match status" value="1"/>
</dbReference>
<protein>
    <submittedName>
        <fullName evidence="1">Uncharacterized protein</fullName>
    </submittedName>
</protein>